<feature type="binding site" evidence="9">
    <location>
        <position position="123"/>
    </location>
    <ligand>
        <name>NADPH</name>
        <dbReference type="ChEBI" id="CHEBI:57783"/>
    </ligand>
</feature>
<comment type="pathway">
    <text evidence="1 9">Isoprenoid biosynthesis; isopentenyl diphosphate biosynthesis via DXP pathway; isopentenyl diphosphate from 1-deoxy-D-xylulose 5-phosphate: step 1/6.</text>
</comment>
<dbReference type="InterPro" id="IPR026877">
    <property type="entry name" value="DXPR_C"/>
</dbReference>
<accession>A0A3A9KBM9</accession>
<feature type="domain" description="DXP reductoisomerase C-terminal" evidence="12">
    <location>
        <begin position="258"/>
        <end position="375"/>
    </location>
</feature>
<dbReference type="GO" id="GO:0070402">
    <property type="term" value="F:NADPH binding"/>
    <property type="evidence" value="ECO:0007669"/>
    <property type="project" value="InterPro"/>
</dbReference>
<feature type="binding site" evidence="9">
    <location>
        <position position="12"/>
    </location>
    <ligand>
        <name>NADPH</name>
        <dbReference type="ChEBI" id="CHEBI:57783"/>
    </ligand>
</feature>
<keyword evidence="7 9" id="KW-0414">Isoprene biosynthesis</keyword>
<dbReference type="Pfam" id="PF08436">
    <property type="entry name" value="DXP_redisom_C"/>
    <property type="match status" value="1"/>
</dbReference>
<feature type="binding site" evidence="9">
    <location>
        <position position="13"/>
    </location>
    <ligand>
        <name>NADPH</name>
        <dbReference type="ChEBI" id="CHEBI:57783"/>
    </ligand>
</feature>
<evidence type="ECO:0000259" key="12">
    <source>
        <dbReference type="Pfam" id="PF13288"/>
    </source>
</evidence>
<dbReference type="EMBL" id="PDOE01000001">
    <property type="protein sequence ID" value="RKL69028.1"/>
    <property type="molecule type" value="Genomic_DNA"/>
</dbReference>
<feature type="binding site" evidence="9">
    <location>
        <position position="38"/>
    </location>
    <ligand>
        <name>NADPH</name>
        <dbReference type="ChEBI" id="CHEBI:57783"/>
    </ligand>
</feature>
<feature type="binding site" evidence="9">
    <location>
        <position position="173"/>
    </location>
    <ligand>
        <name>1-deoxy-D-xylulose 5-phosphate</name>
        <dbReference type="ChEBI" id="CHEBI:57792"/>
    </ligand>
</feature>
<dbReference type="GO" id="GO:0051484">
    <property type="term" value="P:isopentenyl diphosphate biosynthetic process, methylerythritol 4-phosphate pathway involved in terpenoid biosynthetic process"/>
    <property type="evidence" value="ECO:0007669"/>
    <property type="project" value="UniProtKB-ARBA"/>
</dbReference>
<evidence type="ECO:0000256" key="4">
    <source>
        <dbReference type="ARBA" id="ARBA00022857"/>
    </source>
</evidence>
<dbReference type="Pfam" id="PF13288">
    <property type="entry name" value="DXPR_C"/>
    <property type="match status" value="1"/>
</dbReference>
<feature type="binding site" evidence="9">
    <location>
        <position position="11"/>
    </location>
    <ligand>
        <name>NADPH</name>
        <dbReference type="ChEBI" id="CHEBI:57783"/>
    </ligand>
</feature>
<feature type="binding site" evidence="9">
    <location>
        <position position="149"/>
    </location>
    <ligand>
        <name>1-deoxy-D-xylulose 5-phosphate</name>
        <dbReference type="ChEBI" id="CHEBI:57792"/>
    </ligand>
</feature>
<dbReference type="OrthoDB" id="9806546at2"/>
<gene>
    <name evidence="9" type="primary">dxr</name>
    <name evidence="13" type="ORF">CR203_03030</name>
</gene>
<keyword evidence="3 9" id="KW-0479">Metal-binding</keyword>
<feature type="binding site" evidence="9">
    <location>
        <position position="196"/>
    </location>
    <ligand>
        <name>1-deoxy-D-xylulose 5-phosphate</name>
        <dbReference type="ChEBI" id="CHEBI:57792"/>
    </ligand>
</feature>
<reference evidence="13 14" key="1">
    <citation type="submission" date="2017-10" db="EMBL/GenBank/DDBJ databases">
        <title>Bacillus sp. nov., a halophilic bacterium isolated from a Keqin Lake.</title>
        <authorList>
            <person name="Wang H."/>
        </authorList>
    </citation>
    <scope>NUCLEOTIDE SEQUENCE [LARGE SCALE GENOMIC DNA]</scope>
    <source>
        <strain evidence="13 14">KCTC 13187</strain>
    </source>
</reference>
<comment type="caution">
    <text evidence="13">The sequence shown here is derived from an EMBL/GenBank/DDBJ whole genome shotgun (WGS) entry which is preliminary data.</text>
</comment>
<feature type="domain" description="1-deoxy-D-xylulose 5-phosphate reductoisomerase N-terminal" evidence="10">
    <location>
        <begin position="4"/>
        <end position="129"/>
    </location>
</feature>
<keyword evidence="5 9" id="KW-0560">Oxidoreductase</keyword>
<evidence type="ECO:0000256" key="9">
    <source>
        <dbReference type="HAMAP-Rule" id="MF_00183"/>
    </source>
</evidence>
<evidence type="ECO:0000259" key="10">
    <source>
        <dbReference type="Pfam" id="PF02670"/>
    </source>
</evidence>
<dbReference type="NCBIfam" id="TIGR00243">
    <property type="entry name" value="Dxr"/>
    <property type="match status" value="1"/>
</dbReference>
<dbReference type="PANTHER" id="PTHR30525">
    <property type="entry name" value="1-DEOXY-D-XYLULOSE 5-PHOSPHATE REDUCTOISOMERASE"/>
    <property type="match status" value="1"/>
</dbReference>
<dbReference type="FunFam" id="3.40.50.720:FF:000045">
    <property type="entry name" value="1-deoxy-D-xylulose 5-phosphate reductoisomerase"/>
    <property type="match status" value="1"/>
</dbReference>
<dbReference type="NCBIfam" id="NF009114">
    <property type="entry name" value="PRK12464.1"/>
    <property type="match status" value="1"/>
</dbReference>
<evidence type="ECO:0000256" key="2">
    <source>
        <dbReference type="ARBA" id="ARBA00006825"/>
    </source>
</evidence>
<keyword evidence="14" id="KW-1185">Reference proteome</keyword>
<comment type="function">
    <text evidence="9">Catalyzes the NADPH-dependent rearrangement and reduction of 1-deoxy-D-xylulose-5-phosphate (DXP) to 2-C-methyl-D-erythritol 4-phosphate (MEP).</text>
</comment>
<keyword evidence="4 9" id="KW-0521">NADP</keyword>
<dbReference type="SUPFAM" id="SSF55347">
    <property type="entry name" value="Glyceraldehyde-3-phosphate dehydrogenase-like, C-terminal domain"/>
    <property type="match status" value="1"/>
</dbReference>
<dbReference type="Proteomes" id="UP000281498">
    <property type="component" value="Unassembled WGS sequence"/>
</dbReference>
<dbReference type="SUPFAM" id="SSF69055">
    <property type="entry name" value="1-deoxy-D-xylulose-5-phosphate reductoisomerase, C-terminal domain"/>
    <property type="match status" value="1"/>
</dbReference>
<feature type="domain" description="1-deoxy-D-xylulose 5-phosphate reductoisomerase C-terminal" evidence="11">
    <location>
        <begin position="143"/>
        <end position="226"/>
    </location>
</feature>
<sequence>MKKINLIGSTGSIGIQTLDVVRSHPDKFSILGLSFGVNIKVGMAQIEEFQPEIISVGSLEVCEKVKQQITYPACILYGDHGLIEVATYGESEVLVNAVMGRIGLEPTLKAIEAGKDIAIANKETLVTAGHIVTAMIEKHGVQLIPIDSEHSAIYQCLHGNIDKEVSKLILTASGGSFRNLTRSELEGVTVNDALKHPNWQMGAKITIDSATMMNKGLEVIEAKWLFNMSYDKIDVILHKESIIHSMVEYIDGSVLAHLGTPDMRVPIQFALSLPERLDLKGGERLNLWEVGALHFEKMDKERFRCLEIAYQAGKQGGSAPTVLNAANEIAVSLFLQGKISFLDIEYFVEKALDGHTPSNDPSLEEIISLDDEIRNKVLSYIS</sequence>
<feature type="binding site" evidence="9">
    <location>
        <position position="209"/>
    </location>
    <ligand>
        <name>1-deoxy-D-xylulose 5-phosphate</name>
        <dbReference type="ChEBI" id="CHEBI:57792"/>
    </ligand>
</feature>
<dbReference type="Pfam" id="PF02670">
    <property type="entry name" value="DXP_reductoisom"/>
    <property type="match status" value="1"/>
</dbReference>
<evidence type="ECO:0000256" key="1">
    <source>
        <dbReference type="ARBA" id="ARBA00005094"/>
    </source>
</evidence>
<feature type="binding site" evidence="9">
    <location>
        <position position="147"/>
    </location>
    <ligand>
        <name>Mn(2+)</name>
        <dbReference type="ChEBI" id="CHEBI:29035"/>
    </ligand>
</feature>
<dbReference type="UniPathway" id="UPA00056">
    <property type="reaction ID" value="UER00092"/>
</dbReference>
<evidence type="ECO:0000259" key="11">
    <source>
        <dbReference type="Pfam" id="PF08436"/>
    </source>
</evidence>
<dbReference type="SUPFAM" id="SSF51735">
    <property type="entry name" value="NAD(P)-binding Rossmann-fold domains"/>
    <property type="match status" value="1"/>
</dbReference>
<feature type="binding site" evidence="9">
    <location>
        <position position="218"/>
    </location>
    <ligand>
        <name>1-deoxy-D-xylulose 5-phosphate</name>
        <dbReference type="ChEBI" id="CHEBI:57792"/>
    </ligand>
</feature>
<dbReference type="InterPro" id="IPR036169">
    <property type="entry name" value="DXPR_C_sf"/>
</dbReference>
<feature type="binding site" evidence="9">
    <location>
        <position position="36"/>
    </location>
    <ligand>
        <name>NADPH</name>
        <dbReference type="ChEBI" id="CHEBI:57783"/>
    </ligand>
</feature>
<dbReference type="GO" id="GO:0016853">
    <property type="term" value="F:isomerase activity"/>
    <property type="evidence" value="ECO:0007669"/>
    <property type="project" value="UniProtKB-KW"/>
</dbReference>
<evidence type="ECO:0000256" key="3">
    <source>
        <dbReference type="ARBA" id="ARBA00022723"/>
    </source>
</evidence>
<feature type="binding site" evidence="9">
    <location>
        <position position="149"/>
    </location>
    <ligand>
        <name>Mn(2+)</name>
        <dbReference type="ChEBI" id="CHEBI:29035"/>
    </ligand>
</feature>
<comment type="catalytic activity">
    <reaction evidence="8">
        <text>2-C-methyl-D-erythritol 4-phosphate + NADP(+) = 1-deoxy-D-xylulose 5-phosphate + NADPH + H(+)</text>
        <dbReference type="Rhea" id="RHEA:13717"/>
        <dbReference type="ChEBI" id="CHEBI:15378"/>
        <dbReference type="ChEBI" id="CHEBI:57783"/>
        <dbReference type="ChEBI" id="CHEBI:57792"/>
        <dbReference type="ChEBI" id="CHEBI:58262"/>
        <dbReference type="ChEBI" id="CHEBI:58349"/>
        <dbReference type="EC" id="1.1.1.267"/>
    </reaction>
    <physiologicalReaction direction="right-to-left" evidence="8">
        <dbReference type="Rhea" id="RHEA:13719"/>
    </physiologicalReaction>
</comment>
<comment type="similarity">
    <text evidence="2 9">Belongs to the DXR family.</text>
</comment>
<name>A0A3A9KBM9_9BACI</name>
<evidence type="ECO:0000256" key="7">
    <source>
        <dbReference type="ARBA" id="ARBA00023229"/>
    </source>
</evidence>
<dbReference type="PANTHER" id="PTHR30525:SF0">
    <property type="entry name" value="1-DEOXY-D-XYLULOSE 5-PHOSPHATE REDUCTOISOMERASE, CHLOROPLASTIC"/>
    <property type="match status" value="1"/>
</dbReference>
<evidence type="ECO:0000256" key="8">
    <source>
        <dbReference type="ARBA" id="ARBA00048543"/>
    </source>
</evidence>
<dbReference type="Gene3D" id="1.10.1740.10">
    <property type="match status" value="1"/>
</dbReference>
<feature type="binding site" evidence="9">
    <location>
        <position position="121"/>
    </location>
    <ligand>
        <name>NADPH</name>
        <dbReference type="ChEBI" id="CHEBI:57783"/>
    </ligand>
</feature>
<dbReference type="PIRSF" id="PIRSF006205">
    <property type="entry name" value="Dxp_reductismrs"/>
    <property type="match status" value="1"/>
</dbReference>
<proteinExistence type="inferred from homology"/>
<keyword evidence="13" id="KW-0413">Isomerase</keyword>
<dbReference type="RefSeq" id="WP_110936333.1">
    <property type="nucleotide sequence ID" value="NZ_KZ614146.1"/>
</dbReference>
<dbReference type="EC" id="1.1.1.267" evidence="9"/>
<keyword evidence="6 9" id="KW-0464">Manganese</keyword>
<evidence type="ECO:0000313" key="13">
    <source>
        <dbReference type="EMBL" id="RKL69028.1"/>
    </source>
</evidence>
<dbReference type="HAMAP" id="MF_00183">
    <property type="entry name" value="DXP_reductoisom"/>
    <property type="match status" value="1"/>
</dbReference>
<dbReference type="InterPro" id="IPR036291">
    <property type="entry name" value="NAD(P)-bd_dom_sf"/>
</dbReference>
<feature type="binding site" evidence="9">
    <location>
        <position position="218"/>
    </location>
    <ligand>
        <name>Mn(2+)</name>
        <dbReference type="ChEBI" id="CHEBI:29035"/>
    </ligand>
</feature>
<dbReference type="GO" id="GO:0030145">
    <property type="term" value="F:manganese ion binding"/>
    <property type="evidence" value="ECO:0007669"/>
    <property type="project" value="TreeGrafter"/>
</dbReference>
<protein>
    <recommendedName>
        <fullName evidence="9">1-deoxy-D-xylulose 5-phosphate reductoisomerase</fullName>
        <shortName evidence="9">DXP reductoisomerase</shortName>
        <ecNumber evidence="9">1.1.1.267</ecNumber>
    </recommendedName>
    <alternativeName>
        <fullName evidence="9">1-deoxyxylulose-5-phosphate reductoisomerase</fullName>
    </alternativeName>
    <alternativeName>
        <fullName evidence="9">2-C-methyl-D-erythritol 4-phosphate synthase</fullName>
    </alternativeName>
</protein>
<comment type="cofactor">
    <cofactor evidence="9">
        <name>Mg(2+)</name>
        <dbReference type="ChEBI" id="CHEBI:18420"/>
    </cofactor>
    <cofactor evidence="9">
        <name>Mn(2+)</name>
        <dbReference type="ChEBI" id="CHEBI:29035"/>
    </cofactor>
</comment>
<feature type="binding site" evidence="9">
    <location>
        <position position="122"/>
    </location>
    <ligand>
        <name>1-deoxy-D-xylulose 5-phosphate</name>
        <dbReference type="ChEBI" id="CHEBI:57792"/>
    </ligand>
</feature>
<evidence type="ECO:0000256" key="5">
    <source>
        <dbReference type="ARBA" id="ARBA00023002"/>
    </source>
</evidence>
<comment type="caution">
    <text evidence="9">Lacks conserved residue(s) required for the propagation of feature annotation.</text>
</comment>
<organism evidence="13 14">
    <name type="scientific">Salipaludibacillus neizhouensis</name>
    <dbReference type="NCBI Taxonomy" id="885475"/>
    <lineage>
        <taxon>Bacteria</taxon>
        <taxon>Bacillati</taxon>
        <taxon>Bacillota</taxon>
        <taxon>Bacilli</taxon>
        <taxon>Bacillales</taxon>
        <taxon>Bacillaceae</taxon>
    </lineage>
</organism>
<evidence type="ECO:0000256" key="6">
    <source>
        <dbReference type="ARBA" id="ARBA00023211"/>
    </source>
</evidence>
<dbReference type="Gene3D" id="3.40.50.720">
    <property type="entry name" value="NAD(P)-binding Rossmann-like Domain"/>
    <property type="match status" value="1"/>
</dbReference>
<feature type="binding site" evidence="9">
    <location>
        <position position="214"/>
    </location>
    <ligand>
        <name>1-deoxy-D-xylulose 5-phosphate</name>
        <dbReference type="ChEBI" id="CHEBI:57792"/>
    </ligand>
</feature>
<dbReference type="GO" id="GO:0030604">
    <property type="term" value="F:1-deoxy-D-xylulose-5-phosphate reductoisomerase activity"/>
    <property type="evidence" value="ECO:0007669"/>
    <property type="project" value="UniProtKB-UniRule"/>
</dbReference>
<feature type="binding site" evidence="9">
    <location>
        <position position="10"/>
    </location>
    <ligand>
        <name>NADPH</name>
        <dbReference type="ChEBI" id="CHEBI:57783"/>
    </ligand>
</feature>
<feature type="binding site" evidence="9">
    <location>
        <position position="215"/>
    </location>
    <ligand>
        <name>1-deoxy-D-xylulose 5-phosphate</name>
        <dbReference type="ChEBI" id="CHEBI:57792"/>
    </ligand>
</feature>
<dbReference type="InterPro" id="IPR003821">
    <property type="entry name" value="DXP_reductoisomerase"/>
</dbReference>
<dbReference type="InterPro" id="IPR013644">
    <property type="entry name" value="DXP_reductoisomerase_C"/>
</dbReference>
<dbReference type="AlphaFoldDB" id="A0A3A9KBM9"/>
<evidence type="ECO:0000313" key="14">
    <source>
        <dbReference type="Proteomes" id="UP000281498"/>
    </source>
</evidence>
<dbReference type="InterPro" id="IPR013512">
    <property type="entry name" value="DXP_reductoisomerase_N"/>
</dbReference>
<feature type="binding site" evidence="9">
    <location>
        <position position="202"/>
    </location>
    <ligand>
        <name>NADPH</name>
        <dbReference type="ChEBI" id="CHEBI:57783"/>
    </ligand>
</feature>
<feature type="binding site" evidence="9">
    <location>
        <position position="148"/>
    </location>
    <ligand>
        <name>1-deoxy-D-xylulose 5-phosphate</name>
        <dbReference type="ChEBI" id="CHEBI:57792"/>
    </ligand>
</feature>
<keyword evidence="9" id="KW-0460">Magnesium</keyword>